<dbReference type="PANTHER" id="PTHR33677">
    <property type="entry name" value="TRANSCRIPTIONAL REPRESSOR FRMR-RELATED"/>
    <property type="match status" value="1"/>
</dbReference>
<dbReference type="STRING" id="546269.HMPREF0389_01688"/>
<evidence type="ECO:0000313" key="1">
    <source>
        <dbReference type="EMBL" id="ADW16134.1"/>
    </source>
</evidence>
<proteinExistence type="predicted"/>
<name>E8RK88_FILAD</name>
<dbReference type="GO" id="GO:0045892">
    <property type="term" value="P:negative regulation of DNA-templated transcription"/>
    <property type="evidence" value="ECO:0007669"/>
    <property type="project" value="UniProtKB-ARBA"/>
</dbReference>
<reference evidence="2" key="1">
    <citation type="submission" date="2010-12" db="EMBL/GenBank/DDBJ databases">
        <title>The genome sequence of Filifactor alocis strain ATCC 35896.</title>
        <authorList>
            <consortium name="The Broad Institute Genome Sequencing Platform"/>
            <person name="Ward D."/>
            <person name="Earl A."/>
            <person name="Feldgarden M."/>
            <person name="Young S.K."/>
            <person name="Gargeya S."/>
            <person name="Zeng Q."/>
            <person name="Alvarado L."/>
            <person name="Berlin A."/>
            <person name="Bochicchio J."/>
            <person name="Chapman S.B."/>
            <person name="Chen Z."/>
            <person name="Freedman E."/>
            <person name="Gellesch M."/>
            <person name="Goldberg J."/>
            <person name="Griggs A."/>
            <person name="Gujja S."/>
            <person name="Heilman E."/>
            <person name="Heiman D."/>
            <person name="Howarth C."/>
            <person name="Mehta T."/>
            <person name="Neiman D."/>
            <person name="Pearson M."/>
            <person name="Roberts A."/>
            <person name="Saif S."/>
            <person name="Shea T."/>
            <person name="Shenoy N."/>
            <person name="Sisk P."/>
            <person name="Stolte C."/>
            <person name="Sykes S."/>
            <person name="White J."/>
            <person name="Yandava C."/>
            <person name="Izard J."/>
            <person name="Blanton J.M."/>
            <person name="Baranova O.V."/>
            <person name="Tanner A.C."/>
            <person name="Dewhirst F.E."/>
            <person name="Haas B."/>
            <person name="Nusbaum C."/>
            <person name="Birren B."/>
        </authorList>
    </citation>
    <scope>NUCLEOTIDE SEQUENCE [LARGE SCALE GENOMIC DNA]</scope>
    <source>
        <strain evidence="2">ATCC 35896 / D40 B5</strain>
    </source>
</reference>
<dbReference type="Proteomes" id="UP000007468">
    <property type="component" value="Chromosome"/>
</dbReference>
<dbReference type="EMBL" id="CP002390">
    <property type="protein sequence ID" value="ADW16134.1"/>
    <property type="molecule type" value="Genomic_DNA"/>
</dbReference>
<dbReference type="AlphaFoldDB" id="E8RK88"/>
<dbReference type="eggNOG" id="COG1937">
    <property type="taxonomic scope" value="Bacteria"/>
</dbReference>
<dbReference type="HOGENOM" id="CLU_130332_0_0_9"/>
<dbReference type="GO" id="GO:0046872">
    <property type="term" value="F:metal ion binding"/>
    <property type="evidence" value="ECO:0007669"/>
    <property type="project" value="InterPro"/>
</dbReference>
<protein>
    <submittedName>
        <fullName evidence="1">Copper-sensing transcriptional repressor CsoR</fullName>
    </submittedName>
</protein>
<dbReference type="Pfam" id="PF02583">
    <property type="entry name" value="Trns_repr_metal"/>
    <property type="match status" value="1"/>
</dbReference>
<dbReference type="Gene3D" id="1.20.58.1000">
    <property type="entry name" value="Metal-sensitive repressor, helix protomer"/>
    <property type="match status" value="1"/>
</dbReference>
<keyword evidence="2" id="KW-1185">Reference proteome</keyword>
<dbReference type="GO" id="GO:0003677">
    <property type="term" value="F:DNA binding"/>
    <property type="evidence" value="ECO:0007669"/>
    <property type="project" value="InterPro"/>
</dbReference>
<dbReference type="InterPro" id="IPR003735">
    <property type="entry name" value="Metal_Tscrpt_repr"/>
</dbReference>
<evidence type="ECO:0000313" key="2">
    <source>
        <dbReference type="Proteomes" id="UP000007468"/>
    </source>
</evidence>
<dbReference type="KEGG" id="faa:HMPREF0389_01688"/>
<dbReference type="InterPro" id="IPR038390">
    <property type="entry name" value="Metal_Tscrpt_repr_sf"/>
</dbReference>
<sequence length="106" mass="12286">MTCENFEEECMTCDTISKEDSLENKNLIHRLHRIEGQIRGIQKMIQEDRDCVDIITQVSASLSALENVSLIILEKHIKGYLQNMKTNPEEEESIDILVEVIKRILK</sequence>
<accession>E8RK88</accession>
<gene>
    <name evidence="1" type="ordered locus">HMPREF0389_01688</name>
</gene>
<dbReference type="PATRIC" id="fig|546269.5.peg.572"/>
<organism evidence="1 2">
    <name type="scientific">Filifactor alocis (strain ATCC 35896 / CCUG 47790 / D40 B5)</name>
    <name type="common">Fusobacterium alocis</name>
    <dbReference type="NCBI Taxonomy" id="546269"/>
    <lineage>
        <taxon>Bacteria</taxon>
        <taxon>Bacillati</taxon>
        <taxon>Bacillota</taxon>
        <taxon>Clostridia</taxon>
        <taxon>Peptostreptococcales</taxon>
        <taxon>Filifactoraceae</taxon>
        <taxon>Filifactor</taxon>
    </lineage>
</organism>
<dbReference type="CDD" id="cd10148">
    <property type="entry name" value="CsoR-like_DUF156"/>
    <property type="match status" value="1"/>
</dbReference>